<gene>
    <name evidence="2" type="ORF">Lp19_0795</name>
</gene>
<accession>A0A165S187</accession>
<name>A0A165S187_LACPN</name>
<keyword evidence="2" id="KW-0418">Kinase</keyword>
<dbReference type="Proteomes" id="UP000076882">
    <property type="component" value="Unassembled WGS sequence"/>
</dbReference>
<evidence type="ECO:0000313" key="2">
    <source>
        <dbReference type="EMBL" id="KZU96819.1"/>
    </source>
</evidence>
<keyword evidence="2" id="KW-0808">Transferase</keyword>
<keyword evidence="1" id="KW-0812">Transmembrane</keyword>
<organism evidence="2 3">
    <name type="scientific">Lactiplantibacillus plantarum</name>
    <name type="common">Lactobacillus plantarum</name>
    <dbReference type="NCBI Taxonomy" id="1590"/>
    <lineage>
        <taxon>Bacteria</taxon>
        <taxon>Bacillati</taxon>
        <taxon>Bacillota</taxon>
        <taxon>Bacilli</taxon>
        <taxon>Lactobacillales</taxon>
        <taxon>Lactobacillaceae</taxon>
        <taxon>Lactiplantibacillus</taxon>
    </lineage>
</organism>
<evidence type="ECO:0000313" key="3">
    <source>
        <dbReference type="Proteomes" id="UP000076882"/>
    </source>
</evidence>
<reference evidence="2 3" key="1">
    <citation type="submission" date="2016-03" db="EMBL/GenBank/DDBJ databases">
        <title>Comparative genomics of 54 Lactobacillus plantarum strains reveals genomic uncoupling from niche constraints.</title>
        <authorList>
            <person name="Martino M.E."/>
        </authorList>
    </citation>
    <scope>NUCLEOTIDE SEQUENCE [LARGE SCALE GENOMIC DNA]</scope>
    <source>
        <strain evidence="2 3">19.1</strain>
    </source>
</reference>
<feature type="transmembrane region" description="Helical" evidence="1">
    <location>
        <begin position="12"/>
        <end position="31"/>
    </location>
</feature>
<comment type="caution">
    <text evidence="2">The sequence shown here is derived from an EMBL/GenBank/DDBJ whole genome shotgun (WGS) entry which is preliminary data.</text>
</comment>
<dbReference type="EMBL" id="LUXM01000018">
    <property type="protein sequence ID" value="KZU96819.1"/>
    <property type="molecule type" value="Genomic_DNA"/>
</dbReference>
<sequence>MLSEGLENQFQVILSNLIILSVVMGLVLVIYNEYLKKCKSQI</sequence>
<proteinExistence type="predicted"/>
<keyword evidence="1" id="KW-1133">Transmembrane helix</keyword>
<protein>
    <submittedName>
        <fullName evidence="2">Histidine kinase of the competence regulonComD</fullName>
    </submittedName>
</protein>
<dbReference type="AlphaFoldDB" id="A0A165S187"/>
<dbReference type="GO" id="GO:0016301">
    <property type="term" value="F:kinase activity"/>
    <property type="evidence" value="ECO:0007669"/>
    <property type="project" value="UniProtKB-KW"/>
</dbReference>
<dbReference type="PATRIC" id="fig|1590.201.peg.522"/>
<keyword evidence="1" id="KW-0472">Membrane</keyword>
<evidence type="ECO:0000256" key="1">
    <source>
        <dbReference type="SAM" id="Phobius"/>
    </source>
</evidence>